<gene>
    <name evidence="1" type="ORF">LAUMK13_02979</name>
</gene>
<dbReference type="AlphaFoldDB" id="A0A498Q5W0"/>
<keyword evidence="2" id="KW-1185">Reference proteome</keyword>
<proteinExistence type="predicted"/>
<name>A0A498Q5W0_9MYCO</name>
<dbReference type="EMBL" id="UPHQ01000145">
    <property type="protein sequence ID" value="VBA40264.1"/>
    <property type="molecule type" value="Genomic_DNA"/>
</dbReference>
<protein>
    <submittedName>
        <fullName evidence="1">Uncharacterized protein</fullName>
    </submittedName>
</protein>
<organism evidence="1 2">
    <name type="scientific">Mycobacterium innocens</name>
    <dbReference type="NCBI Taxonomy" id="2341083"/>
    <lineage>
        <taxon>Bacteria</taxon>
        <taxon>Bacillati</taxon>
        <taxon>Actinomycetota</taxon>
        <taxon>Actinomycetes</taxon>
        <taxon>Mycobacteriales</taxon>
        <taxon>Mycobacteriaceae</taxon>
        <taxon>Mycobacterium</taxon>
    </lineage>
</organism>
<evidence type="ECO:0000313" key="1">
    <source>
        <dbReference type="EMBL" id="VBA40264.1"/>
    </source>
</evidence>
<accession>A0A498Q5W0</accession>
<evidence type="ECO:0000313" key="2">
    <source>
        <dbReference type="Proteomes" id="UP000267289"/>
    </source>
</evidence>
<sequence>MLPQIKNWLNTPGHTEEVILLYLEDELQDAAAYSSTLATLGDMWPNGMWRDCMRPRGVGVALLRHSARRSSS</sequence>
<reference evidence="1 2" key="1">
    <citation type="submission" date="2018-09" db="EMBL/GenBank/DDBJ databases">
        <authorList>
            <person name="Tagini F."/>
        </authorList>
    </citation>
    <scope>NUCLEOTIDE SEQUENCE [LARGE SCALE GENOMIC DNA]</scope>
    <source>
        <strain evidence="1 2">MK13</strain>
    </source>
</reference>
<dbReference type="Proteomes" id="UP000267289">
    <property type="component" value="Unassembled WGS sequence"/>
</dbReference>